<sequence length="149" mass="16519">MVKHDFVVHTSWRGGREEIGKVKGDVISEQISIPSSLGGNGTGTNPDEMLVAAASSCYIISLAATLERAKFTNIHLEIKSIGSAVFENGKFKMEKITHYPTISLTEEEKTRLNKRLPKLLDIADHHCMISNSIRNNVKIEIQATIQDEN</sequence>
<evidence type="ECO:0000313" key="2">
    <source>
        <dbReference type="Proteomes" id="UP000241540"/>
    </source>
</evidence>
<dbReference type="InterPro" id="IPR036102">
    <property type="entry name" value="OsmC/Ohrsf"/>
</dbReference>
<dbReference type="RefSeq" id="WP_049418500.1">
    <property type="nucleotide sequence ID" value="NZ_CP093539.1"/>
</dbReference>
<dbReference type="InterPro" id="IPR019905">
    <property type="entry name" value="OsmC-like_firmicutes"/>
</dbReference>
<dbReference type="AlphaFoldDB" id="A0A974L1I4"/>
<dbReference type="EMBL" id="PZHX01000002">
    <property type="protein sequence ID" value="PTK32113.1"/>
    <property type="molecule type" value="Genomic_DNA"/>
</dbReference>
<accession>A0A974L1I4</accession>
<dbReference type="InterPro" id="IPR015946">
    <property type="entry name" value="KH_dom-like_a/b"/>
</dbReference>
<dbReference type="PANTHER" id="PTHR42830:SF2">
    <property type="entry name" value="OSMC_OHR FAMILY PROTEIN"/>
    <property type="match status" value="1"/>
</dbReference>
<name>A0A974L1I4_STAHO</name>
<comment type="caution">
    <text evidence="1">The sequence shown here is derived from an EMBL/GenBank/DDBJ whole genome shotgun (WGS) entry which is preliminary data.</text>
</comment>
<reference evidence="1 2" key="1">
    <citation type="journal article" date="2016" name="Front. Microbiol.">
        <title>Comprehensive Phylogenetic Analysis of Bovine Non-aureus Staphylococci Species Based on Whole-Genome Sequencing.</title>
        <authorList>
            <person name="Naushad S."/>
            <person name="Barkema H.W."/>
            <person name="Luby C."/>
            <person name="Condas L.A."/>
            <person name="Nobrega D.B."/>
            <person name="Carson D.A."/>
            <person name="De Buck J."/>
        </authorList>
    </citation>
    <scope>NUCLEOTIDE SEQUENCE [LARGE SCALE GENOMIC DNA]</scope>
    <source>
        <strain evidence="1 2">SNUC 5336</strain>
    </source>
</reference>
<dbReference type="NCBIfam" id="TIGR03563">
    <property type="entry name" value="perox_SACOL1771"/>
    <property type="match status" value="1"/>
</dbReference>
<gene>
    <name evidence="1" type="ORF">BUZ51_01500</name>
</gene>
<dbReference type="Proteomes" id="UP000241540">
    <property type="component" value="Unassembled WGS sequence"/>
</dbReference>
<dbReference type="InterPro" id="IPR052707">
    <property type="entry name" value="OsmC_Ohr_Peroxiredoxin"/>
</dbReference>
<protein>
    <submittedName>
        <fullName evidence="1">OsmC family peroxiredoxin</fullName>
    </submittedName>
</protein>
<dbReference type="InterPro" id="IPR003718">
    <property type="entry name" value="OsmC/Ohr_fam"/>
</dbReference>
<organism evidence="1 2">
    <name type="scientific">Staphylococcus hominis</name>
    <dbReference type="NCBI Taxonomy" id="1290"/>
    <lineage>
        <taxon>Bacteria</taxon>
        <taxon>Bacillati</taxon>
        <taxon>Bacillota</taxon>
        <taxon>Bacilli</taxon>
        <taxon>Bacillales</taxon>
        <taxon>Staphylococcaceae</taxon>
        <taxon>Staphylococcus</taxon>
    </lineage>
</organism>
<evidence type="ECO:0000313" key="1">
    <source>
        <dbReference type="EMBL" id="PTK32113.1"/>
    </source>
</evidence>
<dbReference type="Gene3D" id="3.30.300.20">
    <property type="match status" value="1"/>
</dbReference>
<dbReference type="PANTHER" id="PTHR42830">
    <property type="entry name" value="OSMOTICALLY INDUCIBLE FAMILY PROTEIN"/>
    <property type="match status" value="1"/>
</dbReference>
<dbReference type="Pfam" id="PF02566">
    <property type="entry name" value="OsmC"/>
    <property type="match status" value="1"/>
</dbReference>
<dbReference type="SUPFAM" id="SSF82784">
    <property type="entry name" value="OsmC-like"/>
    <property type="match status" value="1"/>
</dbReference>
<proteinExistence type="predicted"/>